<dbReference type="Gramene" id="rna39101">
    <property type="protein sequence ID" value="RHN44923.1"/>
    <property type="gene ID" value="gene39101"/>
</dbReference>
<dbReference type="Proteomes" id="UP000265566">
    <property type="component" value="Chromosome 7"/>
</dbReference>
<evidence type="ECO:0008006" key="4">
    <source>
        <dbReference type="Google" id="ProtNLM"/>
    </source>
</evidence>
<gene>
    <name evidence="2" type="ORF">MtrunA17_Chr7g0224641</name>
</gene>
<protein>
    <recommendedName>
        <fullName evidence="4">Gag-Pol polyprotein</fullName>
    </recommendedName>
</protein>
<dbReference type="EMBL" id="PSQE01000007">
    <property type="protein sequence ID" value="RHN44923.1"/>
    <property type="molecule type" value="Genomic_DNA"/>
</dbReference>
<evidence type="ECO:0000313" key="2">
    <source>
        <dbReference type="EMBL" id="RHN44923.1"/>
    </source>
</evidence>
<accession>A0A396GWP3</accession>
<feature type="compositionally biased region" description="Polar residues" evidence="1">
    <location>
        <begin position="23"/>
        <end position="35"/>
    </location>
</feature>
<comment type="caution">
    <text evidence="2">The sequence shown here is derived from an EMBL/GenBank/DDBJ whole genome shotgun (WGS) entry which is preliminary data.</text>
</comment>
<proteinExistence type="predicted"/>
<organism evidence="2 3">
    <name type="scientific">Medicago truncatula</name>
    <name type="common">Barrel medic</name>
    <name type="synonym">Medicago tribuloides</name>
    <dbReference type="NCBI Taxonomy" id="3880"/>
    <lineage>
        <taxon>Eukaryota</taxon>
        <taxon>Viridiplantae</taxon>
        <taxon>Streptophyta</taxon>
        <taxon>Embryophyta</taxon>
        <taxon>Tracheophyta</taxon>
        <taxon>Spermatophyta</taxon>
        <taxon>Magnoliopsida</taxon>
        <taxon>eudicotyledons</taxon>
        <taxon>Gunneridae</taxon>
        <taxon>Pentapetalae</taxon>
        <taxon>rosids</taxon>
        <taxon>fabids</taxon>
        <taxon>Fabales</taxon>
        <taxon>Fabaceae</taxon>
        <taxon>Papilionoideae</taxon>
        <taxon>50 kb inversion clade</taxon>
        <taxon>NPAAA clade</taxon>
        <taxon>Hologalegina</taxon>
        <taxon>IRL clade</taxon>
        <taxon>Trifolieae</taxon>
        <taxon>Medicago</taxon>
    </lineage>
</organism>
<name>A0A396GWP3_MEDTR</name>
<sequence>MHIIFDEYDEHSQPKENEDTEVPTLQNDPIQNTENTVEKEDDQNVQDLSLQSRPRSWRMVGDHPADQIIGSTTDGIRTRLSFQDNNMAMISQMEPKSINEAIIDDSWIEAMKEELSQYERNKVWNLVPNN</sequence>
<reference evidence="3" key="1">
    <citation type="journal article" date="2018" name="Nat. Plants">
        <title>Whole-genome landscape of Medicago truncatula symbiotic genes.</title>
        <authorList>
            <person name="Pecrix Y."/>
            <person name="Staton S.E."/>
            <person name="Sallet E."/>
            <person name="Lelandais-Briere C."/>
            <person name="Moreau S."/>
            <person name="Carrere S."/>
            <person name="Blein T."/>
            <person name="Jardinaud M.F."/>
            <person name="Latrasse D."/>
            <person name="Zouine M."/>
            <person name="Zahm M."/>
            <person name="Kreplak J."/>
            <person name="Mayjonade B."/>
            <person name="Satge C."/>
            <person name="Perez M."/>
            <person name="Cauet S."/>
            <person name="Marande W."/>
            <person name="Chantry-Darmon C."/>
            <person name="Lopez-Roques C."/>
            <person name="Bouchez O."/>
            <person name="Berard A."/>
            <person name="Debelle F."/>
            <person name="Munos S."/>
            <person name="Bendahmane A."/>
            <person name="Berges H."/>
            <person name="Niebel A."/>
            <person name="Buitink J."/>
            <person name="Frugier F."/>
            <person name="Benhamed M."/>
            <person name="Crespi M."/>
            <person name="Gouzy J."/>
            <person name="Gamas P."/>
        </authorList>
    </citation>
    <scope>NUCLEOTIDE SEQUENCE [LARGE SCALE GENOMIC DNA]</scope>
    <source>
        <strain evidence="3">cv. Jemalong A17</strain>
    </source>
</reference>
<evidence type="ECO:0000256" key="1">
    <source>
        <dbReference type="SAM" id="MobiDB-lite"/>
    </source>
</evidence>
<feature type="region of interest" description="Disordered" evidence="1">
    <location>
        <begin position="1"/>
        <end position="46"/>
    </location>
</feature>
<evidence type="ECO:0000313" key="3">
    <source>
        <dbReference type="Proteomes" id="UP000265566"/>
    </source>
</evidence>
<dbReference type="AlphaFoldDB" id="A0A396GWP3"/>